<evidence type="ECO:0000313" key="2">
    <source>
        <dbReference type="EMBL" id="EFA84010.1"/>
    </source>
</evidence>
<feature type="compositionally biased region" description="Low complexity" evidence="1">
    <location>
        <begin position="122"/>
        <end position="136"/>
    </location>
</feature>
<dbReference type="GeneID" id="31358606"/>
<reference evidence="2 3" key="1">
    <citation type="journal article" date="2011" name="Genome Res.">
        <title>Phylogeny-wide analysis of social amoeba genomes highlights ancient origins for complex intercellular communication.</title>
        <authorList>
            <person name="Heidel A.J."/>
            <person name="Lawal H.M."/>
            <person name="Felder M."/>
            <person name="Schilde C."/>
            <person name="Helps N.R."/>
            <person name="Tunggal B."/>
            <person name="Rivero F."/>
            <person name="John U."/>
            <person name="Schleicher M."/>
            <person name="Eichinger L."/>
            <person name="Platzer M."/>
            <person name="Noegel A.A."/>
            <person name="Schaap P."/>
            <person name="Gloeckner G."/>
        </authorList>
    </citation>
    <scope>NUCLEOTIDE SEQUENCE [LARGE SCALE GENOMIC DNA]</scope>
    <source>
        <strain evidence="3">ATCC 26659 / Pp 5 / PN500</strain>
    </source>
</reference>
<comment type="caution">
    <text evidence="2">The sequence shown here is derived from an EMBL/GenBank/DDBJ whole genome shotgun (WGS) entry which is preliminary data.</text>
</comment>
<evidence type="ECO:0000256" key="1">
    <source>
        <dbReference type="SAM" id="MobiDB-lite"/>
    </source>
</evidence>
<dbReference type="RefSeq" id="XP_020436127.1">
    <property type="nucleotide sequence ID" value="XM_020574055.1"/>
</dbReference>
<keyword evidence="3" id="KW-1185">Reference proteome</keyword>
<dbReference type="EMBL" id="ADBJ01000010">
    <property type="protein sequence ID" value="EFA84010.1"/>
    <property type="molecule type" value="Genomic_DNA"/>
</dbReference>
<name>D3B3W2_HETP5</name>
<gene>
    <name evidence="2" type="ORF">PPL_03083</name>
</gene>
<dbReference type="InParanoid" id="D3B3W2"/>
<sequence>MSFIKKHFKHHGDHGEKEQHGEHIREDTPYGDTSPTSTSTVPVSSRDQQQQQQGVGNWNQPSNNSGQQQQHPSSSSSTTWGQQQGGQQPYSSSSHSAGQQLQQQPLSTLPSLSDGGQQQQHQKSPYSSQSTSDSQQWLGGDNKGQRFQEQSGEEWPLFRWIRSDDSNIPLEQRESVVNSLKMHQVNNSKMTTMLNDNEWAEIIPAVGPRAAVRNYLQKHSSQVSQDLPYNMDKVTQGVPDPSSNIKERMFYM</sequence>
<protein>
    <submittedName>
        <fullName evidence="2">Uncharacterized protein</fullName>
    </submittedName>
</protein>
<organism evidence="2 3">
    <name type="scientific">Heterostelium pallidum (strain ATCC 26659 / Pp 5 / PN500)</name>
    <name type="common">Cellular slime mold</name>
    <name type="synonym">Polysphondylium pallidum</name>
    <dbReference type="NCBI Taxonomy" id="670386"/>
    <lineage>
        <taxon>Eukaryota</taxon>
        <taxon>Amoebozoa</taxon>
        <taxon>Evosea</taxon>
        <taxon>Eumycetozoa</taxon>
        <taxon>Dictyostelia</taxon>
        <taxon>Acytosteliales</taxon>
        <taxon>Acytosteliaceae</taxon>
        <taxon>Heterostelium</taxon>
    </lineage>
</organism>
<feature type="compositionally biased region" description="Basic residues" evidence="1">
    <location>
        <begin position="1"/>
        <end position="12"/>
    </location>
</feature>
<evidence type="ECO:0000313" key="3">
    <source>
        <dbReference type="Proteomes" id="UP000001396"/>
    </source>
</evidence>
<dbReference type="AlphaFoldDB" id="D3B3W2"/>
<accession>D3B3W2</accession>
<proteinExistence type="predicted"/>
<feature type="compositionally biased region" description="Low complexity" evidence="1">
    <location>
        <begin position="33"/>
        <end position="113"/>
    </location>
</feature>
<dbReference type="Proteomes" id="UP000001396">
    <property type="component" value="Unassembled WGS sequence"/>
</dbReference>
<feature type="compositionally biased region" description="Basic and acidic residues" evidence="1">
    <location>
        <begin position="13"/>
        <end position="28"/>
    </location>
</feature>
<feature type="region of interest" description="Disordered" evidence="1">
    <location>
        <begin position="1"/>
        <end position="153"/>
    </location>
</feature>